<dbReference type="Pfam" id="PF08514">
    <property type="entry name" value="STAG"/>
    <property type="match status" value="1"/>
</dbReference>
<sequence>METAQSWYEDFTTDDLNTKFEALKDFLNLILRSSGCIVQLSRHDVTNTENAKDTVNELQRMFARQKYHEFPMMYTPVASNNKEWKNYPSNALDFISSIILIAGQTGILYEDDDQFIELLLEWLGAMSTSNVRALRYVSTVFGLNMQNVLCKLSVNLSTFIDKFIRQLRKENDTLRALIEKKGNRQAKRQVESANERIRVIENNVEMYKKQKKIVDNIINDFFNTLFVHRYRDVAPEIRLKCVDYLGEWMDIYPEIDKGYLEEDDNIKITSLIFLDNEDQIYPTGSKLNPGKFMKELAKFVSRVEKDLLNAVGVVVDIKEQTKKPLKQLKLTDLQNKPKKRKLINNSEGESESESDQGGEDENDPIENSDDEVEGVQDEGAFSEDIDENMEFSDVDGDDIESDSLDSGKFKRQKTNASAHGSLASSFPFTQ</sequence>
<dbReference type="InterPro" id="IPR020839">
    <property type="entry name" value="SCD"/>
</dbReference>
<feature type="compositionally biased region" description="Polar residues" evidence="2">
    <location>
        <begin position="414"/>
        <end position="430"/>
    </location>
</feature>
<evidence type="ECO:0000313" key="5">
    <source>
        <dbReference type="Proteomes" id="UP000189274"/>
    </source>
</evidence>
<dbReference type="InterPro" id="IPR013721">
    <property type="entry name" value="STAG"/>
</dbReference>
<name>A0A1V2LSR2_PICKU</name>
<evidence type="ECO:0000259" key="3">
    <source>
        <dbReference type="PROSITE" id="PS51425"/>
    </source>
</evidence>
<dbReference type="EMBL" id="MQVM01000002">
    <property type="protein sequence ID" value="ONH77101.1"/>
    <property type="molecule type" value="Genomic_DNA"/>
</dbReference>
<protein>
    <submittedName>
        <fullName evidence="4">Cohesin subunit psc3</fullName>
    </submittedName>
</protein>
<dbReference type="PANTHER" id="PTHR11199">
    <property type="entry name" value="STROMAL ANTIGEN"/>
    <property type="match status" value="1"/>
</dbReference>
<reference evidence="5" key="1">
    <citation type="journal article" date="2017" name="Genome Announc.">
        <title>Genome sequences of Cyberlindnera fabianii 65, Pichia kudriavzevii 129, and Saccharomyces cerevisiae 131 isolated from fermented masau fruits in Zimbabwe.</title>
        <authorList>
            <person name="van Rijswijck I.M.H."/>
            <person name="Derks M.F.L."/>
            <person name="Abee T."/>
            <person name="de Ridder D."/>
            <person name="Smid E.J."/>
        </authorList>
    </citation>
    <scope>NUCLEOTIDE SEQUENCE [LARGE SCALE GENOMIC DNA]</scope>
    <source>
        <strain evidence="5">129</strain>
    </source>
</reference>
<accession>A0A1V2LSR2</accession>
<comment type="caution">
    <text evidence="4">The sequence shown here is derived from an EMBL/GenBank/DDBJ whole genome shotgun (WGS) entry which is preliminary data.</text>
</comment>
<dbReference type="GO" id="GO:0008278">
    <property type="term" value="C:cohesin complex"/>
    <property type="evidence" value="ECO:0007669"/>
    <property type="project" value="TreeGrafter"/>
</dbReference>
<dbReference type="PROSITE" id="PS51425">
    <property type="entry name" value="SCD"/>
    <property type="match status" value="1"/>
</dbReference>
<feature type="compositionally biased region" description="Acidic residues" evidence="2">
    <location>
        <begin position="348"/>
        <end position="403"/>
    </location>
</feature>
<dbReference type="GO" id="GO:0007062">
    <property type="term" value="P:sister chromatid cohesion"/>
    <property type="evidence" value="ECO:0007669"/>
    <property type="project" value="TreeGrafter"/>
</dbReference>
<dbReference type="GO" id="GO:0000785">
    <property type="term" value="C:chromatin"/>
    <property type="evidence" value="ECO:0007669"/>
    <property type="project" value="TreeGrafter"/>
</dbReference>
<dbReference type="AlphaFoldDB" id="A0A1V2LSR2"/>
<keyword evidence="1" id="KW-0175">Coiled coil</keyword>
<dbReference type="GO" id="GO:0005634">
    <property type="term" value="C:nucleus"/>
    <property type="evidence" value="ECO:0007669"/>
    <property type="project" value="TreeGrafter"/>
</dbReference>
<dbReference type="InterPro" id="IPR039662">
    <property type="entry name" value="Cohesin_Scc3/SA"/>
</dbReference>
<gene>
    <name evidence="4" type="ORF">BOH78_0374</name>
</gene>
<dbReference type="PANTHER" id="PTHR11199:SF0">
    <property type="entry name" value="LD34181P-RELATED"/>
    <property type="match status" value="1"/>
</dbReference>
<dbReference type="VEuPathDB" id="FungiDB:C5L36_0B08700"/>
<evidence type="ECO:0000256" key="2">
    <source>
        <dbReference type="SAM" id="MobiDB-lite"/>
    </source>
</evidence>
<feature type="domain" description="SCD" evidence="3">
    <location>
        <begin position="226"/>
        <end position="328"/>
    </location>
</feature>
<proteinExistence type="predicted"/>
<dbReference type="GO" id="GO:0003682">
    <property type="term" value="F:chromatin binding"/>
    <property type="evidence" value="ECO:0007669"/>
    <property type="project" value="TreeGrafter"/>
</dbReference>
<evidence type="ECO:0000256" key="1">
    <source>
        <dbReference type="SAM" id="Coils"/>
    </source>
</evidence>
<feature type="region of interest" description="Disordered" evidence="2">
    <location>
        <begin position="336"/>
        <end position="430"/>
    </location>
</feature>
<evidence type="ECO:0000313" key="4">
    <source>
        <dbReference type="EMBL" id="ONH77101.1"/>
    </source>
</evidence>
<organism evidence="4 5">
    <name type="scientific">Pichia kudriavzevii</name>
    <name type="common">Yeast</name>
    <name type="synonym">Issatchenkia orientalis</name>
    <dbReference type="NCBI Taxonomy" id="4909"/>
    <lineage>
        <taxon>Eukaryota</taxon>
        <taxon>Fungi</taxon>
        <taxon>Dikarya</taxon>
        <taxon>Ascomycota</taxon>
        <taxon>Saccharomycotina</taxon>
        <taxon>Pichiomycetes</taxon>
        <taxon>Pichiales</taxon>
        <taxon>Pichiaceae</taxon>
        <taxon>Pichia</taxon>
    </lineage>
</organism>
<dbReference type="Proteomes" id="UP000189274">
    <property type="component" value="Unassembled WGS sequence"/>
</dbReference>
<feature type="coiled-coil region" evidence="1">
    <location>
        <begin position="160"/>
        <end position="210"/>
    </location>
</feature>